<evidence type="ECO:0000256" key="2">
    <source>
        <dbReference type="ARBA" id="ARBA00004167"/>
    </source>
</evidence>
<comment type="subcellular location">
    <subcellularLocation>
        <location evidence="2">Membrane</location>
        <topology evidence="2">Single-pass membrane protein</topology>
    </subcellularLocation>
</comment>
<dbReference type="EMBL" id="JXTB01000685">
    <property type="protein sequence ID" value="PON34020.1"/>
    <property type="molecule type" value="Genomic_DNA"/>
</dbReference>
<keyword evidence="15" id="KW-1185">Reference proteome</keyword>
<dbReference type="PROSITE" id="PS00086">
    <property type="entry name" value="CYTOCHROME_P450"/>
    <property type="match status" value="1"/>
</dbReference>
<dbReference type="InterPro" id="IPR001128">
    <property type="entry name" value="Cyt_P450"/>
</dbReference>
<evidence type="ECO:0000256" key="13">
    <source>
        <dbReference type="RuleBase" id="RU000461"/>
    </source>
</evidence>
<dbReference type="PRINTS" id="PR00385">
    <property type="entry name" value="P450"/>
</dbReference>
<comment type="cofactor">
    <cofactor evidence="1 12">
        <name>heme</name>
        <dbReference type="ChEBI" id="CHEBI:30413"/>
    </cofactor>
</comment>
<dbReference type="OrthoDB" id="1176732at2759"/>
<keyword evidence="4 12" id="KW-0349">Heme</keyword>
<feature type="non-terminal residue" evidence="14">
    <location>
        <position position="1"/>
    </location>
</feature>
<dbReference type="InterPro" id="IPR052306">
    <property type="entry name" value="CYP450_71D"/>
</dbReference>
<proteinExistence type="inferred from homology"/>
<dbReference type="InterPro" id="IPR017972">
    <property type="entry name" value="Cyt_P450_CS"/>
</dbReference>
<dbReference type="Proteomes" id="UP000237105">
    <property type="component" value="Unassembled WGS sequence"/>
</dbReference>
<evidence type="ECO:0000256" key="5">
    <source>
        <dbReference type="ARBA" id="ARBA00022692"/>
    </source>
</evidence>
<dbReference type="SUPFAM" id="SSF48264">
    <property type="entry name" value="Cytochrome P450"/>
    <property type="match status" value="1"/>
</dbReference>
<keyword evidence="11" id="KW-0472">Membrane</keyword>
<evidence type="ECO:0000256" key="11">
    <source>
        <dbReference type="ARBA" id="ARBA00023136"/>
    </source>
</evidence>
<organism evidence="14 15">
    <name type="scientific">Parasponia andersonii</name>
    <name type="common">Sponia andersonii</name>
    <dbReference type="NCBI Taxonomy" id="3476"/>
    <lineage>
        <taxon>Eukaryota</taxon>
        <taxon>Viridiplantae</taxon>
        <taxon>Streptophyta</taxon>
        <taxon>Embryophyta</taxon>
        <taxon>Tracheophyta</taxon>
        <taxon>Spermatophyta</taxon>
        <taxon>Magnoliopsida</taxon>
        <taxon>eudicotyledons</taxon>
        <taxon>Gunneridae</taxon>
        <taxon>Pentapetalae</taxon>
        <taxon>rosids</taxon>
        <taxon>fabids</taxon>
        <taxon>Rosales</taxon>
        <taxon>Cannabaceae</taxon>
        <taxon>Parasponia</taxon>
    </lineage>
</organism>
<name>A0A2P5ABV0_PARAD</name>
<keyword evidence="8 13" id="KW-0560">Oxidoreductase</keyword>
<evidence type="ECO:0000256" key="12">
    <source>
        <dbReference type="PIRSR" id="PIRSR602401-1"/>
    </source>
</evidence>
<reference evidence="15" key="1">
    <citation type="submission" date="2016-06" db="EMBL/GenBank/DDBJ databases">
        <title>Parallel loss of symbiosis genes in relatives of nitrogen-fixing non-legume Parasponia.</title>
        <authorList>
            <person name="Van Velzen R."/>
            <person name="Holmer R."/>
            <person name="Bu F."/>
            <person name="Rutten L."/>
            <person name="Van Zeijl A."/>
            <person name="Liu W."/>
            <person name="Santuari L."/>
            <person name="Cao Q."/>
            <person name="Sharma T."/>
            <person name="Shen D."/>
            <person name="Roswanjaya Y."/>
            <person name="Wardhani T."/>
            <person name="Kalhor M.S."/>
            <person name="Jansen J."/>
            <person name="Van den Hoogen J."/>
            <person name="Gungor B."/>
            <person name="Hartog M."/>
            <person name="Hontelez J."/>
            <person name="Verver J."/>
            <person name="Yang W.-C."/>
            <person name="Schijlen E."/>
            <person name="Repin R."/>
            <person name="Schilthuizen M."/>
            <person name="Schranz E."/>
            <person name="Heidstra R."/>
            <person name="Miyata K."/>
            <person name="Fedorova E."/>
            <person name="Kohlen W."/>
            <person name="Bisseling T."/>
            <person name="Smit S."/>
            <person name="Geurts R."/>
        </authorList>
    </citation>
    <scope>NUCLEOTIDE SEQUENCE [LARGE SCALE GENOMIC DNA]</scope>
    <source>
        <strain evidence="15">cv. WU1-14</strain>
    </source>
</reference>
<dbReference type="InterPro" id="IPR036396">
    <property type="entry name" value="Cyt_P450_sf"/>
</dbReference>
<sequence length="207" mass="23740">DMFSAGSDPSSTLMEWTLSEMIKNPRVMKKAQAEIREVFRGKKTINETDIQNLDYLKLVVKETLRLHPSSPLLVPRVVREPCKIDGYDIPVNTKIIVNGWAIGRDPDFWKDAETFEPERFENSSINYNGTNFEYIPFGAGRRICPGISFALMNVEFPLAKLLYHFDWQLANGIKEENLDMTEIFGATVSRKNNLYLIPKPYAPSFEV</sequence>
<dbReference type="FunFam" id="1.10.630.10:FF:000126">
    <property type="entry name" value="Predicted protein"/>
    <property type="match status" value="1"/>
</dbReference>
<evidence type="ECO:0000313" key="15">
    <source>
        <dbReference type="Proteomes" id="UP000237105"/>
    </source>
</evidence>
<accession>A0A2P5ABV0</accession>
<evidence type="ECO:0000256" key="8">
    <source>
        <dbReference type="ARBA" id="ARBA00023002"/>
    </source>
</evidence>
<feature type="binding site" description="axial binding residue" evidence="12">
    <location>
        <position position="144"/>
    </location>
    <ligand>
        <name>heme</name>
        <dbReference type="ChEBI" id="CHEBI:30413"/>
    </ligand>
    <ligandPart>
        <name>Fe</name>
        <dbReference type="ChEBI" id="CHEBI:18248"/>
    </ligandPart>
</feature>
<dbReference type="GO" id="GO:0004497">
    <property type="term" value="F:monooxygenase activity"/>
    <property type="evidence" value="ECO:0007669"/>
    <property type="project" value="UniProtKB-KW"/>
</dbReference>
<evidence type="ECO:0000256" key="10">
    <source>
        <dbReference type="ARBA" id="ARBA00023033"/>
    </source>
</evidence>
<dbReference type="GO" id="GO:0016020">
    <property type="term" value="C:membrane"/>
    <property type="evidence" value="ECO:0007669"/>
    <property type="project" value="UniProtKB-SubCell"/>
</dbReference>
<evidence type="ECO:0000256" key="9">
    <source>
        <dbReference type="ARBA" id="ARBA00023004"/>
    </source>
</evidence>
<keyword evidence="10 13" id="KW-0503">Monooxygenase</keyword>
<dbReference type="GO" id="GO:0020037">
    <property type="term" value="F:heme binding"/>
    <property type="evidence" value="ECO:0007669"/>
    <property type="project" value="InterPro"/>
</dbReference>
<dbReference type="STRING" id="3476.A0A2P5ABV0"/>
<dbReference type="GO" id="GO:0005506">
    <property type="term" value="F:iron ion binding"/>
    <property type="evidence" value="ECO:0007669"/>
    <property type="project" value="InterPro"/>
</dbReference>
<dbReference type="AlphaFoldDB" id="A0A2P5ABV0"/>
<comment type="similarity">
    <text evidence="3 13">Belongs to the cytochrome P450 family.</text>
</comment>
<keyword evidence="7" id="KW-1133">Transmembrane helix</keyword>
<evidence type="ECO:0000313" key="14">
    <source>
        <dbReference type="EMBL" id="PON34020.1"/>
    </source>
</evidence>
<gene>
    <name evidence="14" type="ORF">PanWU01x14_347980</name>
</gene>
<keyword evidence="6 12" id="KW-0479">Metal-binding</keyword>
<protein>
    <submittedName>
        <fullName evidence="14">Cytochrome P450, E-class, group I</fullName>
    </submittedName>
</protein>
<dbReference type="PRINTS" id="PR00463">
    <property type="entry name" value="EP450I"/>
</dbReference>
<dbReference type="PANTHER" id="PTHR47953">
    <property type="entry name" value="OS08G0105600 PROTEIN"/>
    <property type="match status" value="1"/>
</dbReference>
<dbReference type="Pfam" id="PF00067">
    <property type="entry name" value="p450"/>
    <property type="match status" value="1"/>
</dbReference>
<evidence type="ECO:0000256" key="3">
    <source>
        <dbReference type="ARBA" id="ARBA00010617"/>
    </source>
</evidence>
<comment type="caution">
    <text evidence="14">The sequence shown here is derived from an EMBL/GenBank/DDBJ whole genome shotgun (WGS) entry which is preliminary data.</text>
</comment>
<dbReference type="InterPro" id="IPR002401">
    <property type="entry name" value="Cyt_P450_E_grp-I"/>
</dbReference>
<evidence type="ECO:0000256" key="4">
    <source>
        <dbReference type="ARBA" id="ARBA00022617"/>
    </source>
</evidence>
<keyword evidence="9 12" id="KW-0408">Iron</keyword>
<dbReference type="Gene3D" id="1.10.630.10">
    <property type="entry name" value="Cytochrome P450"/>
    <property type="match status" value="1"/>
</dbReference>
<dbReference type="GO" id="GO:0016705">
    <property type="term" value="F:oxidoreductase activity, acting on paired donors, with incorporation or reduction of molecular oxygen"/>
    <property type="evidence" value="ECO:0007669"/>
    <property type="project" value="InterPro"/>
</dbReference>
<evidence type="ECO:0000256" key="6">
    <source>
        <dbReference type="ARBA" id="ARBA00022723"/>
    </source>
</evidence>
<dbReference type="PANTHER" id="PTHR47953:SF19">
    <property type="entry name" value="OS06G0641600 PROTEIN"/>
    <property type="match status" value="1"/>
</dbReference>
<evidence type="ECO:0000256" key="7">
    <source>
        <dbReference type="ARBA" id="ARBA00022989"/>
    </source>
</evidence>
<evidence type="ECO:0000256" key="1">
    <source>
        <dbReference type="ARBA" id="ARBA00001971"/>
    </source>
</evidence>
<keyword evidence="5" id="KW-0812">Transmembrane</keyword>